<reference evidence="3" key="1">
    <citation type="submission" date="2023-01" db="EMBL/GenBank/DDBJ databases">
        <title>The diversity of Class Acidimicrobiia in South China Sea sediment environments and the proposal of Iamia marina sp. nov., a novel species of the genus Iamia.</title>
        <authorList>
            <person name="He Y."/>
            <person name="Tian X."/>
        </authorList>
    </citation>
    <scope>NUCLEOTIDE SEQUENCE</scope>
    <source>
        <strain evidence="3">DSM 19957</strain>
    </source>
</reference>
<gene>
    <name evidence="3" type="ORF">PO878_07720</name>
</gene>
<evidence type="ECO:0000256" key="1">
    <source>
        <dbReference type="SAM" id="Phobius"/>
    </source>
</evidence>
<keyword evidence="2" id="KW-0732">Signal</keyword>
<dbReference type="EMBL" id="CP116942">
    <property type="protein sequence ID" value="WCO68616.1"/>
    <property type="molecule type" value="Genomic_DNA"/>
</dbReference>
<organism evidence="3 4">
    <name type="scientific">Iamia majanohamensis</name>
    <dbReference type="NCBI Taxonomy" id="467976"/>
    <lineage>
        <taxon>Bacteria</taxon>
        <taxon>Bacillati</taxon>
        <taxon>Actinomycetota</taxon>
        <taxon>Acidimicrobiia</taxon>
        <taxon>Acidimicrobiales</taxon>
        <taxon>Iamiaceae</taxon>
        <taxon>Iamia</taxon>
    </lineage>
</organism>
<keyword evidence="1" id="KW-1133">Transmembrane helix</keyword>
<keyword evidence="4" id="KW-1185">Reference proteome</keyword>
<evidence type="ECO:0000313" key="3">
    <source>
        <dbReference type="EMBL" id="WCO68616.1"/>
    </source>
</evidence>
<keyword evidence="1" id="KW-0472">Membrane</keyword>
<proteinExistence type="predicted"/>
<dbReference type="KEGG" id="ima:PO878_07720"/>
<dbReference type="AlphaFoldDB" id="A0AAF0BSN7"/>
<keyword evidence="1" id="KW-0812">Transmembrane</keyword>
<evidence type="ECO:0000256" key="2">
    <source>
        <dbReference type="SAM" id="SignalP"/>
    </source>
</evidence>
<feature type="chain" id="PRO_5042297813" evidence="2">
    <location>
        <begin position="36"/>
        <end position="392"/>
    </location>
</feature>
<feature type="signal peptide" evidence="2">
    <location>
        <begin position="1"/>
        <end position="35"/>
    </location>
</feature>
<accession>A0AAF0BSN7</accession>
<evidence type="ECO:0000313" key="4">
    <source>
        <dbReference type="Proteomes" id="UP001216390"/>
    </source>
</evidence>
<protein>
    <submittedName>
        <fullName evidence="3">Uncharacterized protein</fullName>
    </submittedName>
</protein>
<dbReference type="Proteomes" id="UP001216390">
    <property type="component" value="Chromosome"/>
</dbReference>
<sequence>MAPRSTSAHGRRPGATTLAGLVLLVALIWSPAAGAQDTGAQDTGAGFCDRVRPGEVAGRVADAGLEEISGLAASQVHDDVLWAQQDSGSAPELAAIDGSGADLGRHPVPGAEAIDWEDLAVGPGPDPDLSYLYVGDIGDNGADRPSVTVYRVPEPSSPPTADGAPLPGAEALTLTYPGGPADAEALLVDPRSGDLVIVTKEISGRSTVLEAAADSLVPGAPIEMTAVGEIEVPGPRLTPENATLLPGTLVTGGDVSSTGDVVLLRTYRSVLAYERAEGESLSEALLGAPCFARQRNEPQGEAVAFSRDATSYTTISEVQLARQAGTAATGEGPAVHRFEVVAPDAPLPTAPPGVGEEEGRVPWWAVPLGLAAVVVLGLVGVVVLLRWRRRRR</sequence>
<feature type="transmembrane region" description="Helical" evidence="1">
    <location>
        <begin position="363"/>
        <end position="385"/>
    </location>
</feature>
<dbReference type="RefSeq" id="WP_272738132.1">
    <property type="nucleotide sequence ID" value="NZ_CP116942.1"/>
</dbReference>
<name>A0AAF0BSN7_9ACTN</name>